<accession>A0AAV1PW61</accession>
<reference evidence="1 2" key="1">
    <citation type="submission" date="2024-01" db="EMBL/GenBank/DDBJ databases">
        <authorList>
            <person name="Alioto T."/>
            <person name="Alioto T."/>
            <person name="Gomez Garrido J."/>
        </authorList>
    </citation>
    <scope>NUCLEOTIDE SEQUENCE [LARGE SCALE GENOMIC DNA]</scope>
</reference>
<dbReference type="EMBL" id="CAWUFR010000264">
    <property type="protein sequence ID" value="CAK6974581.1"/>
    <property type="molecule type" value="Genomic_DNA"/>
</dbReference>
<evidence type="ECO:0000313" key="1">
    <source>
        <dbReference type="EMBL" id="CAK6974581.1"/>
    </source>
</evidence>
<protein>
    <submittedName>
        <fullName evidence="1">Uncharacterized protein</fullName>
    </submittedName>
</protein>
<dbReference type="Proteomes" id="UP001314229">
    <property type="component" value="Unassembled WGS sequence"/>
</dbReference>
<proteinExistence type="predicted"/>
<sequence>MKRVVKCQRQHTDERISRSDLIFSGLLLSGFAGLNQTEMHCGTSIMAISARGFHTNISLMNAATRAN</sequence>
<dbReference type="AlphaFoldDB" id="A0AAV1PW61"/>
<comment type="caution">
    <text evidence="1">The sequence shown here is derived from an EMBL/GenBank/DDBJ whole genome shotgun (WGS) entry which is preliminary data.</text>
</comment>
<evidence type="ECO:0000313" key="2">
    <source>
        <dbReference type="Proteomes" id="UP001314229"/>
    </source>
</evidence>
<name>A0AAV1PW61_SCOSC</name>
<organism evidence="1 2">
    <name type="scientific">Scomber scombrus</name>
    <name type="common">Atlantic mackerel</name>
    <name type="synonym">Scomber vernalis</name>
    <dbReference type="NCBI Taxonomy" id="13677"/>
    <lineage>
        <taxon>Eukaryota</taxon>
        <taxon>Metazoa</taxon>
        <taxon>Chordata</taxon>
        <taxon>Craniata</taxon>
        <taxon>Vertebrata</taxon>
        <taxon>Euteleostomi</taxon>
        <taxon>Actinopterygii</taxon>
        <taxon>Neopterygii</taxon>
        <taxon>Teleostei</taxon>
        <taxon>Neoteleostei</taxon>
        <taxon>Acanthomorphata</taxon>
        <taxon>Pelagiaria</taxon>
        <taxon>Scombriformes</taxon>
        <taxon>Scombridae</taxon>
        <taxon>Scomber</taxon>
    </lineage>
</organism>
<keyword evidence="2" id="KW-1185">Reference proteome</keyword>
<gene>
    <name evidence="1" type="ORF">FSCOSCO3_A028432</name>
</gene>